<evidence type="ECO:0000256" key="9">
    <source>
        <dbReference type="ARBA" id="ARBA00058004"/>
    </source>
</evidence>
<feature type="transmembrane region" description="Helical" evidence="12">
    <location>
        <begin position="199"/>
        <end position="218"/>
    </location>
</feature>
<dbReference type="PRINTS" id="PR00344">
    <property type="entry name" value="BCTRLSENSOR"/>
</dbReference>
<dbReference type="Pfam" id="PF00072">
    <property type="entry name" value="Response_reg"/>
    <property type="match status" value="1"/>
</dbReference>
<evidence type="ECO:0000256" key="7">
    <source>
        <dbReference type="ARBA" id="ARBA00023012"/>
    </source>
</evidence>
<dbReference type="CDD" id="cd17546">
    <property type="entry name" value="REC_hyHK_CKI1_RcsC-like"/>
    <property type="match status" value="1"/>
</dbReference>
<feature type="domain" description="Histidine kinase" evidence="13">
    <location>
        <begin position="248"/>
        <end position="468"/>
    </location>
</feature>
<feature type="modified residue" description="4-aspartylphosphate" evidence="11">
    <location>
        <position position="643"/>
    </location>
</feature>
<evidence type="ECO:0000256" key="6">
    <source>
        <dbReference type="ARBA" id="ARBA00022777"/>
    </source>
</evidence>
<dbReference type="InterPro" id="IPR003594">
    <property type="entry name" value="HATPase_dom"/>
</dbReference>
<dbReference type="Pfam" id="PF00512">
    <property type="entry name" value="HisKA"/>
    <property type="match status" value="1"/>
</dbReference>
<evidence type="ECO:0000256" key="2">
    <source>
        <dbReference type="ARBA" id="ARBA00012438"/>
    </source>
</evidence>
<protein>
    <recommendedName>
        <fullName evidence="10">Virulence sensor protein BvgS</fullName>
        <ecNumber evidence="2">2.7.13.3</ecNumber>
    </recommendedName>
</protein>
<evidence type="ECO:0000256" key="12">
    <source>
        <dbReference type="SAM" id="Phobius"/>
    </source>
</evidence>
<dbReference type="InterPro" id="IPR036097">
    <property type="entry name" value="HisK_dim/P_sf"/>
</dbReference>
<organism evidence="15 16">
    <name type="scientific">Limnohabitans radicicola</name>
    <dbReference type="NCBI Taxonomy" id="2771427"/>
    <lineage>
        <taxon>Bacteria</taxon>
        <taxon>Pseudomonadati</taxon>
        <taxon>Pseudomonadota</taxon>
        <taxon>Betaproteobacteria</taxon>
        <taxon>Burkholderiales</taxon>
        <taxon>Comamonadaceae</taxon>
        <taxon>Limnohabitans</taxon>
    </lineage>
</organism>
<evidence type="ECO:0000256" key="11">
    <source>
        <dbReference type="PROSITE-ProRule" id="PRU00169"/>
    </source>
</evidence>
<dbReference type="SUPFAM" id="SSF52172">
    <property type="entry name" value="CheY-like"/>
    <property type="match status" value="1"/>
</dbReference>
<accession>A0A927ILS4</accession>
<evidence type="ECO:0000256" key="10">
    <source>
        <dbReference type="ARBA" id="ARBA00070152"/>
    </source>
</evidence>
<dbReference type="SMART" id="SM00388">
    <property type="entry name" value="HisKA"/>
    <property type="match status" value="1"/>
</dbReference>
<dbReference type="SUPFAM" id="SSF55874">
    <property type="entry name" value="ATPase domain of HSP90 chaperone/DNA topoisomerase II/histidine kinase"/>
    <property type="match status" value="1"/>
</dbReference>
<dbReference type="EMBL" id="JACYFT010000002">
    <property type="protein sequence ID" value="MBD8050451.1"/>
    <property type="molecule type" value="Genomic_DNA"/>
</dbReference>
<dbReference type="PANTHER" id="PTHR43047:SF64">
    <property type="entry name" value="HISTIDINE KINASE CONTAINING CHEY-HOMOLOGOUS RECEIVER DOMAIN AND PAS DOMAIN-RELATED"/>
    <property type="match status" value="1"/>
</dbReference>
<keyword evidence="16" id="KW-1185">Reference proteome</keyword>
<dbReference type="CDD" id="cd00082">
    <property type="entry name" value="HisKA"/>
    <property type="match status" value="1"/>
</dbReference>
<keyword evidence="6" id="KW-0418">Kinase</keyword>
<comment type="catalytic activity">
    <reaction evidence="1">
        <text>ATP + protein L-histidine = ADP + protein N-phospho-L-histidine.</text>
        <dbReference type="EC" id="2.7.13.3"/>
    </reaction>
</comment>
<keyword evidence="7" id="KW-0902">Two-component regulatory system</keyword>
<evidence type="ECO:0000313" key="15">
    <source>
        <dbReference type="EMBL" id="MBD8050451.1"/>
    </source>
</evidence>
<dbReference type="RefSeq" id="WP_191818965.1">
    <property type="nucleotide sequence ID" value="NZ_JACYFT010000002.1"/>
</dbReference>
<evidence type="ECO:0000256" key="4">
    <source>
        <dbReference type="ARBA" id="ARBA00022679"/>
    </source>
</evidence>
<evidence type="ECO:0000259" key="13">
    <source>
        <dbReference type="PROSITE" id="PS50109"/>
    </source>
</evidence>
<dbReference type="EC" id="2.7.13.3" evidence="2"/>
<dbReference type="InterPro" id="IPR005467">
    <property type="entry name" value="His_kinase_dom"/>
</dbReference>
<keyword evidence="4" id="KW-0808">Transferase</keyword>
<keyword evidence="8" id="KW-0843">Virulence</keyword>
<feature type="domain" description="Response regulatory" evidence="14">
    <location>
        <begin position="594"/>
        <end position="711"/>
    </location>
</feature>
<comment type="function">
    <text evidence="9">Member of the two-component regulatory system BvgS/BvgA. Phosphorylates BvgA via a four-step phosphorelay in response to environmental signals.</text>
</comment>
<evidence type="ECO:0000256" key="1">
    <source>
        <dbReference type="ARBA" id="ARBA00000085"/>
    </source>
</evidence>
<keyword evidence="12" id="KW-0812">Transmembrane</keyword>
<dbReference type="InterPro" id="IPR011006">
    <property type="entry name" value="CheY-like_superfamily"/>
</dbReference>
<evidence type="ECO:0000256" key="8">
    <source>
        <dbReference type="ARBA" id="ARBA00023026"/>
    </source>
</evidence>
<dbReference type="SMART" id="SM00448">
    <property type="entry name" value="REC"/>
    <property type="match status" value="1"/>
</dbReference>
<keyword evidence="5" id="KW-0732">Signal</keyword>
<gene>
    <name evidence="15" type="ORF">IC609_07835</name>
</gene>
<sequence length="716" mass="79164">MLQWQMQSQIQHLDDVLLHTCESFERLGASMTEKDALFKGRTASTQLPYDHLFILGPAGESMLSLPAGTSAWGQEEWLTQARQLPLGHIFTSSAPGKNGPGLARVLPVWSPQGEFKGAVVGILPMRPLSQWLTDTSQAYGLSVTLNHQQQPVLSTATTPVALRDLEFVERIELPELDLTLDTSLSQAATTKRWSTAWQLLMLMLIITLITLTAGAIWLSRVLTRQVNSAAKLQSEKESAQVRARLLANMSHELRTPLMGVLGASELLEHKQLPPEQARFVRIIQNSGQHLLGLLNNVLDFARLDAHAMPLDAQTIELLHLLEEVSQTFCPHVELGQIDFYSTLDIPEGLEVKIDGFRLTQVLTNLLGNAFKFTKQGWVRLHAQLSTQDDAARLSIKITDTGIGISEPAQQRLFQPFEQADTGNSRQYGGTGLGLVIVRQLVELMGGKITMRSTEGLGTEFEIELPITIVQPAAAPSKHPQTWHVNIVNDLLRSSVLNHLQKLGIPYCTEPAGLSSATVCVHDGNRPNQPAHPHMVIEVGTHPEHHHDDQALFILEPSTRKQWNEALTAAQQHTSAITLADAPAQTTTGHNNLLRVLLAEDNPISMQILQSFLKDMEIEADYALNGAIALDYWRKNKYDLVILDCHMPVMDGFEVSRKIRAEEPSGQRQKVVALTAATLDEDVTSCLSSGMDAVWPKPISRHTLTENIQSLLQSVPH</sequence>
<dbReference type="InterPro" id="IPR004358">
    <property type="entry name" value="Sig_transdc_His_kin-like_C"/>
</dbReference>
<dbReference type="InterPro" id="IPR003661">
    <property type="entry name" value="HisK_dim/P_dom"/>
</dbReference>
<keyword evidence="12" id="KW-0472">Membrane</keyword>
<name>A0A927ILS4_9BURK</name>
<keyword evidence="3 11" id="KW-0597">Phosphoprotein</keyword>
<dbReference type="Gene3D" id="1.10.287.130">
    <property type="match status" value="1"/>
</dbReference>
<dbReference type="AlphaFoldDB" id="A0A927ILS4"/>
<keyword evidence="12" id="KW-1133">Transmembrane helix</keyword>
<dbReference type="PROSITE" id="PS50110">
    <property type="entry name" value="RESPONSE_REGULATORY"/>
    <property type="match status" value="1"/>
</dbReference>
<evidence type="ECO:0000313" key="16">
    <source>
        <dbReference type="Proteomes" id="UP000647424"/>
    </source>
</evidence>
<dbReference type="Gene3D" id="3.30.565.10">
    <property type="entry name" value="Histidine kinase-like ATPase, C-terminal domain"/>
    <property type="match status" value="1"/>
</dbReference>
<evidence type="ECO:0000256" key="3">
    <source>
        <dbReference type="ARBA" id="ARBA00022553"/>
    </source>
</evidence>
<dbReference type="Pfam" id="PF02518">
    <property type="entry name" value="HATPase_c"/>
    <property type="match status" value="1"/>
</dbReference>
<dbReference type="InterPro" id="IPR036890">
    <property type="entry name" value="HATPase_C_sf"/>
</dbReference>
<dbReference type="PANTHER" id="PTHR43047">
    <property type="entry name" value="TWO-COMPONENT HISTIDINE PROTEIN KINASE"/>
    <property type="match status" value="1"/>
</dbReference>
<proteinExistence type="predicted"/>
<dbReference type="Gene3D" id="3.40.50.2300">
    <property type="match status" value="1"/>
</dbReference>
<dbReference type="SUPFAM" id="SSF47384">
    <property type="entry name" value="Homodimeric domain of signal transducing histidine kinase"/>
    <property type="match status" value="1"/>
</dbReference>
<evidence type="ECO:0000256" key="5">
    <source>
        <dbReference type="ARBA" id="ARBA00022729"/>
    </source>
</evidence>
<dbReference type="GO" id="GO:0000155">
    <property type="term" value="F:phosphorelay sensor kinase activity"/>
    <property type="evidence" value="ECO:0007669"/>
    <property type="project" value="InterPro"/>
</dbReference>
<dbReference type="FunFam" id="3.30.565.10:FF:000010">
    <property type="entry name" value="Sensor histidine kinase RcsC"/>
    <property type="match status" value="1"/>
</dbReference>
<dbReference type="CDD" id="cd16922">
    <property type="entry name" value="HATPase_EvgS-ArcB-TorS-like"/>
    <property type="match status" value="1"/>
</dbReference>
<dbReference type="PROSITE" id="PS50109">
    <property type="entry name" value="HIS_KIN"/>
    <property type="match status" value="1"/>
</dbReference>
<reference evidence="15" key="1">
    <citation type="submission" date="2020-09" db="EMBL/GenBank/DDBJ databases">
        <title>Genome seq and assembly of Limnohabitants sp.</title>
        <authorList>
            <person name="Chhetri G."/>
        </authorList>
    </citation>
    <scope>NUCLEOTIDE SEQUENCE</scope>
    <source>
        <strain evidence="15">JUR4</strain>
    </source>
</reference>
<dbReference type="InterPro" id="IPR001789">
    <property type="entry name" value="Sig_transdc_resp-reg_receiver"/>
</dbReference>
<dbReference type="Proteomes" id="UP000647424">
    <property type="component" value="Unassembled WGS sequence"/>
</dbReference>
<dbReference type="SMART" id="SM00387">
    <property type="entry name" value="HATPase_c"/>
    <property type="match status" value="1"/>
</dbReference>
<evidence type="ECO:0000259" key="14">
    <source>
        <dbReference type="PROSITE" id="PS50110"/>
    </source>
</evidence>
<comment type="caution">
    <text evidence="15">The sequence shown here is derived from an EMBL/GenBank/DDBJ whole genome shotgun (WGS) entry which is preliminary data.</text>
</comment>